<evidence type="ECO:0000259" key="2">
    <source>
        <dbReference type="SMART" id="SM01272"/>
    </source>
</evidence>
<dbReference type="InterPro" id="IPR009604">
    <property type="entry name" value="LsmAD_domain"/>
</dbReference>
<dbReference type="InterPro" id="IPR045117">
    <property type="entry name" value="ATXN2-like"/>
</dbReference>
<dbReference type="GO" id="GO:0003729">
    <property type="term" value="F:mRNA binding"/>
    <property type="evidence" value="ECO:0007669"/>
    <property type="project" value="TreeGrafter"/>
</dbReference>
<evidence type="ECO:0000313" key="3">
    <source>
        <dbReference type="EMBL" id="KAJ4836846.1"/>
    </source>
</evidence>
<sequence length="812" mass="89234">RDFIFVAAKVNNLKLYLFLVDGDCNNFLIVHTKLRDPLQYTEWKVVWMGLWSEAASVAEMNLQQAMQPKASSNGFNRRRGEREGGPRLENKMQSGKLNPNRSSNSGAGVKVGGFESPSRDRLVYLSACLIGHTVEVQLKNGSVYCGTCYTTNVEKEFAIILKMARMTKDVSFRGQKAESVSKAPSKTLIIPGKEIVQVIAKDLPVTTEGMSDDLQHAKQQDLMIDSVISQSRHVDAERELEPWVPDEDIPQCPELENIFDGHWNRGWNQFETNEMLFGVKSTFDEELYTTKLERGPQMRELEKEAVRIAREIEGEETQDLHLAEERGFYHQNFDVDEETRFSSVYRGRVADDSGYDEIEDIMFNSRNTETFGGTSASKKSTDLTHGKSDDGARVLSRSSMDDAQCSQPSTSVDFHNSSSYDHARSPASEVASKILSTSDGENRSQENSHGEHGRHTSVKESVKEHKLAKDAQLLKNEDSQSSLNAKKDNSQKEGLSSSATADASHVYSKSQKGAPVEPSETVVSSKVAGEVQPLNSRGRPGSSTSSNSECVGAVSNLASGGPGLSPSSSVGSLSSEKSTLNPHAKEFKLNPNAKSFTPSQTPVRPPSPVSDGSFYYQANVSAMPHMHGMPVGIGMGPSFTGHQPVIFNPQVSPLQSPQAYFHPGGPQYGQQMLVGHPRQVVYMPGYQPVSAAFSLVLGSLFRKCLIRDGNISFYDILCGFILVANAWTRRGCLETFSGDLGQMGPSFTGHQPVIFNPQVSPLQSPQAYFHPGGPQYGQQMLVGHPRQVVYMPGYQPVSAAFSLVLESLFRFL</sequence>
<feature type="compositionally biased region" description="Polar residues" evidence="1">
    <location>
        <begin position="91"/>
        <end position="106"/>
    </location>
</feature>
<dbReference type="PANTHER" id="PTHR12854">
    <property type="entry name" value="ATAXIN 2-RELATED"/>
    <property type="match status" value="1"/>
</dbReference>
<reference evidence="3" key="2">
    <citation type="journal article" date="2023" name="Plants (Basel)">
        <title>Annotation of the Turnera subulata (Passifloraceae) Draft Genome Reveals the S-Locus Evolved after the Divergence of Turneroideae from Passifloroideae in a Stepwise Manner.</title>
        <authorList>
            <person name="Henning P.M."/>
            <person name="Roalson E.H."/>
            <person name="Mir W."/>
            <person name="McCubbin A.G."/>
            <person name="Shore J.S."/>
        </authorList>
    </citation>
    <scope>NUCLEOTIDE SEQUENCE</scope>
    <source>
        <strain evidence="3">F60SS</strain>
    </source>
</reference>
<comment type="caution">
    <text evidence="3">The sequence shown here is derived from an EMBL/GenBank/DDBJ whole genome shotgun (WGS) entry which is preliminary data.</text>
</comment>
<dbReference type="GO" id="GO:0034063">
    <property type="term" value="P:stress granule assembly"/>
    <property type="evidence" value="ECO:0007669"/>
    <property type="project" value="TreeGrafter"/>
</dbReference>
<feature type="compositionally biased region" description="Basic and acidic residues" evidence="1">
    <location>
        <begin position="78"/>
        <end position="90"/>
    </location>
</feature>
<feature type="domain" description="LsmAD" evidence="2">
    <location>
        <begin position="277"/>
        <end position="347"/>
    </location>
</feature>
<feature type="region of interest" description="Disordered" evidence="1">
    <location>
        <begin position="66"/>
        <end position="111"/>
    </location>
</feature>
<dbReference type="Pfam" id="PF06741">
    <property type="entry name" value="LsmAD"/>
    <property type="match status" value="1"/>
</dbReference>
<dbReference type="SMART" id="SM01272">
    <property type="entry name" value="LsmAD"/>
    <property type="match status" value="1"/>
</dbReference>
<feature type="compositionally biased region" description="Polar residues" evidence="1">
    <location>
        <begin position="592"/>
        <end position="602"/>
    </location>
</feature>
<protein>
    <recommendedName>
        <fullName evidence="2">LsmAD domain-containing protein</fullName>
    </recommendedName>
</protein>
<keyword evidence="4" id="KW-1185">Reference proteome</keyword>
<dbReference type="GO" id="GO:0010494">
    <property type="term" value="C:cytoplasmic stress granule"/>
    <property type="evidence" value="ECO:0007669"/>
    <property type="project" value="TreeGrafter"/>
</dbReference>
<proteinExistence type="predicted"/>
<name>A0A9Q0FSL5_9ROSI</name>
<feature type="region of interest" description="Disordered" evidence="1">
    <location>
        <begin position="367"/>
        <end position="610"/>
    </location>
</feature>
<feature type="non-terminal residue" evidence="3">
    <location>
        <position position="812"/>
    </location>
</feature>
<dbReference type="Pfam" id="PF14438">
    <property type="entry name" value="SM-ATX"/>
    <property type="match status" value="1"/>
</dbReference>
<feature type="compositionally biased region" description="Polar residues" evidence="1">
    <location>
        <begin position="492"/>
        <end position="511"/>
    </location>
</feature>
<dbReference type="Proteomes" id="UP001141552">
    <property type="component" value="Unassembled WGS sequence"/>
</dbReference>
<dbReference type="AlphaFoldDB" id="A0A9Q0FSL5"/>
<dbReference type="InterPro" id="IPR025852">
    <property type="entry name" value="SM_dom_ATX"/>
</dbReference>
<accession>A0A9Q0FSL5</accession>
<dbReference type="PANTHER" id="PTHR12854:SF7">
    <property type="entry name" value="ATAXIN-2 HOMOLOG"/>
    <property type="match status" value="1"/>
</dbReference>
<feature type="compositionally biased region" description="Low complexity" evidence="1">
    <location>
        <begin position="564"/>
        <end position="575"/>
    </location>
</feature>
<gene>
    <name evidence="3" type="ORF">Tsubulata_018475</name>
</gene>
<organism evidence="3 4">
    <name type="scientific">Turnera subulata</name>
    <dbReference type="NCBI Taxonomy" id="218843"/>
    <lineage>
        <taxon>Eukaryota</taxon>
        <taxon>Viridiplantae</taxon>
        <taxon>Streptophyta</taxon>
        <taxon>Embryophyta</taxon>
        <taxon>Tracheophyta</taxon>
        <taxon>Spermatophyta</taxon>
        <taxon>Magnoliopsida</taxon>
        <taxon>eudicotyledons</taxon>
        <taxon>Gunneridae</taxon>
        <taxon>Pentapetalae</taxon>
        <taxon>rosids</taxon>
        <taxon>fabids</taxon>
        <taxon>Malpighiales</taxon>
        <taxon>Passifloraceae</taxon>
        <taxon>Turnera</taxon>
    </lineage>
</organism>
<feature type="compositionally biased region" description="Polar residues" evidence="1">
    <location>
        <begin position="404"/>
        <end position="420"/>
    </location>
</feature>
<feature type="compositionally biased region" description="Basic and acidic residues" evidence="1">
    <location>
        <begin position="440"/>
        <end position="469"/>
    </location>
</feature>
<reference evidence="3" key="1">
    <citation type="submission" date="2022-02" db="EMBL/GenBank/DDBJ databases">
        <authorList>
            <person name="Henning P.M."/>
            <person name="McCubbin A.G."/>
            <person name="Shore J.S."/>
        </authorList>
    </citation>
    <scope>NUCLEOTIDE SEQUENCE</scope>
    <source>
        <strain evidence="3">F60SS</strain>
        <tissue evidence="3">Leaves</tissue>
    </source>
</reference>
<evidence type="ECO:0000256" key="1">
    <source>
        <dbReference type="SAM" id="MobiDB-lite"/>
    </source>
</evidence>
<feature type="compositionally biased region" description="Basic and acidic residues" evidence="1">
    <location>
        <begin position="379"/>
        <end position="392"/>
    </location>
</feature>
<evidence type="ECO:0000313" key="4">
    <source>
        <dbReference type="Proteomes" id="UP001141552"/>
    </source>
</evidence>
<dbReference type="OrthoDB" id="2275718at2759"/>
<dbReference type="EMBL" id="JAKUCV010004009">
    <property type="protein sequence ID" value="KAJ4836846.1"/>
    <property type="molecule type" value="Genomic_DNA"/>
</dbReference>
<feature type="compositionally biased region" description="Polar residues" evidence="1">
    <location>
        <begin position="367"/>
        <end position="378"/>
    </location>
</feature>